<evidence type="ECO:0000256" key="2">
    <source>
        <dbReference type="ARBA" id="ARBA00022487"/>
    </source>
</evidence>
<dbReference type="InterPro" id="IPR000073">
    <property type="entry name" value="AB_hydrolase_1"/>
</dbReference>
<organism evidence="6 7">
    <name type="scientific">Pseudomonas fluorescens</name>
    <dbReference type="NCBI Taxonomy" id="294"/>
    <lineage>
        <taxon>Bacteria</taxon>
        <taxon>Pseudomonadati</taxon>
        <taxon>Pseudomonadota</taxon>
        <taxon>Gammaproteobacteria</taxon>
        <taxon>Pseudomonadales</taxon>
        <taxon>Pseudomonadaceae</taxon>
        <taxon>Pseudomonas</taxon>
    </lineage>
</organism>
<feature type="domain" description="AB hydrolase-1" evidence="5">
    <location>
        <begin position="88"/>
        <end position="336"/>
    </location>
</feature>
<dbReference type="PIRSF" id="PIRSF005211">
    <property type="entry name" value="Ab_hydro_YheT"/>
    <property type="match status" value="1"/>
</dbReference>
<evidence type="ECO:0000256" key="3">
    <source>
        <dbReference type="ARBA" id="ARBA00022801"/>
    </source>
</evidence>
<evidence type="ECO:0000256" key="4">
    <source>
        <dbReference type="PIRSR" id="PIRSR005211-1"/>
    </source>
</evidence>
<comment type="similarity">
    <text evidence="1">Belongs to the AB hydrolase superfamily. AB hydrolase 4 family.</text>
</comment>
<dbReference type="Proteomes" id="UP000326953">
    <property type="component" value="Unassembled WGS sequence"/>
</dbReference>
<evidence type="ECO:0000313" key="7">
    <source>
        <dbReference type="Proteomes" id="UP000326953"/>
    </source>
</evidence>
<dbReference type="InterPro" id="IPR050960">
    <property type="entry name" value="AB_hydrolase_4_sf"/>
</dbReference>
<dbReference type="GO" id="GO:0034338">
    <property type="term" value="F:short-chain carboxylesterase activity"/>
    <property type="evidence" value="ECO:0007669"/>
    <property type="project" value="TreeGrafter"/>
</dbReference>
<dbReference type="EMBL" id="CABVHK010000007">
    <property type="protein sequence ID" value="VVM85678.1"/>
    <property type="molecule type" value="Genomic_DNA"/>
</dbReference>
<evidence type="ECO:0000259" key="5">
    <source>
        <dbReference type="Pfam" id="PF00561"/>
    </source>
</evidence>
<evidence type="ECO:0000313" key="6">
    <source>
        <dbReference type="EMBL" id="VVM85678.1"/>
    </source>
</evidence>
<accession>A0A5E6TCK9</accession>
<protein>
    <recommendedName>
        <fullName evidence="5">AB hydrolase-1 domain-containing protein</fullName>
    </recommendedName>
</protein>
<keyword evidence="3" id="KW-0378">Hydrolase</keyword>
<feature type="active site" description="Charge relay system" evidence="4">
    <location>
        <position position="302"/>
    </location>
</feature>
<dbReference type="PANTHER" id="PTHR10794:SF94">
    <property type="entry name" value="ESTERASE YHET-RELATED"/>
    <property type="match status" value="1"/>
</dbReference>
<keyword evidence="2" id="KW-0719">Serine esterase</keyword>
<dbReference type="InterPro" id="IPR029058">
    <property type="entry name" value="AB_hydrolase_fold"/>
</dbReference>
<name>A0A5E6TCK9_PSEFL</name>
<dbReference type="AlphaFoldDB" id="A0A5E6TCK9"/>
<reference evidence="6 7" key="1">
    <citation type="submission" date="2019-09" db="EMBL/GenBank/DDBJ databases">
        <authorList>
            <person name="Chandra G."/>
            <person name="Truman W A."/>
        </authorList>
    </citation>
    <scope>NUCLEOTIDE SEQUENCE [LARGE SCALE GENOMIC DNA]</scope>
    <source>
        <strain evidence="6">PS662</strain>
    </source>
</reference>
<dbReference type="Pfam" id="PF00561">
    <property type="entry name" value="Abhydrolase_1"/>
    <property type="match status" value="1"/>
</dbReference>
<gene>
    <name evidence="6" type="ORF">PS662_02564</name>
</gene>
<dbReference type="PROSITE" id="PS01133">
    <property type="entry name" value="UPF0017"/>
    <property type="match status" value="1"/>
</dbReference>
<dbReference type="InterPro" id="IPR000952">
    <property type="entry name" value="AB_hydrolase_4_CS"/>
</dbReference>
<dbReference type="GO" id="GO:0047372">
    <property type="term" value="F:monoacylglycerol lipase activity"/>
    <property type="evidence" value="ECO:0007669"/>
    <property type="project" value="TreeGrafter"/>
</dbReference>
<dbReference type="InterPro" id="IPR012020">
    <property type="entry name" value="ABHD4"/>
</dbReference>
<evidence type="ECO:0000256" key="1">
    <source>
        <dbReference type="ARBA" id="ARBA00010884"/>
    </source>
</evidence>
<feature type="active site" description="Charge relay system" evidence="4">
    <location>
        <position position="168"/>
    </location>
</feature>
<dbReference type="SUPFAM" id="SSF53474">
    <property type="entry name" value="alpha/beta-Hydrolases"/>
    <property type="match status" value="1"/>
</dbReference>
<dbReference type="NCBIfam" id="NF008218">
    <property type="entry name" value="PRK10985.1"/>
    <property type="match status" value="1"/>
</dbReference>
<feature type="active site" description="Charge relay system" evidence="4">
    <location>
        <position position="330"/>
    </location>
</feature>
<dbReference type="Gene3D" id="3.40.50.1820">
    <property type="entry name" value="alpha/beta hydrolase"/>
    <property type="match status" value="1"/>
</dbReference>
<dbReference type="PANTHER" id="PTHR10794">
    <property type="entry name" value="ABHYDROLASE DOMAIN-CONTAINING PROTEIN"/>
    <property type="match status" value="1"/>
</dbReference>
<proteinExistence type="inferred from homology"/>
<sequence>MECGSRTFAPAASCITFLRFAVRAFLPPFASHLPFTPAFGLGNPHLQTLWGPLWRKTTHIERERERLWLEDGDFLDLDWHGPHSADAPLVLVLHGLTGSSNSPYVAGVQQALAAQGWASVALNWRGCSGEPNLLPRSYHSGASEDLAETIRHLRAKRPLAPLYAVGYSLGGNVLLKHLGETGDDSGVLGAVAVSVPFRLDQCADRIGQGFSRVYQAHFMREMVAYIKNKQRQFQHDGREDSLAQLAALGSLENMRTFWDFDGRITAPLHGYTDAQDYYRRASSRYFLGEIRTPTLIIQAADDPFVFPHSVPHSQELSACTQIELHAKGGHVGFVDGSLRQPGYYLERRIPQWLAAVGRH</sequence>